<name>A0AAU9JIW6_9CILI</name>
<evidence type="ECO:0000313" key="1">
    <source>
        <dbReference type="EMBL" id="CAG9320772.1"/>
    </source>
</evidence>
<evidence type="ECO:0000313" key="2">
    <source>
        <dbReference type="Proteomes" id="UP001162131"/>
    </source>
</evidence>
<comment type="caution">
    <text evidence="1">The sequence shown here is derived from an EMBL/GenBank/DDBJ whole genome shotgun (WGS) entry which is preliminary data.</text>
</comment>
<proteinExistence type="predicted"/>
<dbReference type="EMBL" id="CAJZBQ010000027">
    <property type="protein sequence ID" value="CAG9320772.1"/>
    <property type="molecule type" value="Genomic_DNA"/>
</dbReference>
<reference evidence="1" key="1">
    <citation type="submission" date="2021-09" db="EMBL/GenBank/DDBJ databases">
        <authorList>
            <consortium name="AG Swart"/>
            <person name="Singh M."/>
            <person name="Singh A."/>
            <person name="Seah K."/>
            <person name="Emmerich C."/>
        </authorList>
    </citation>
    <scope>NUCLEOTIDE SEQUENCE</scope>
    <source>
        <strain evidence="1">ATCC30299</strain>
    </source>
</reference>
<organism evidence="1 2">
    <name type="scientific">Blepharisma stoltei</name>
    <dbReference type="NCBI Taxonomy" id="1481888"/>
    <lineage>
        <taxon>Eukaryota</taxon>
        <taxon>Sar</taxon>
        <taxon>Alveolata</taxon>
        <taxon>Ciliophora</taxon>
        <taxon>Postciliodesmatophora</taxon>
        <taxon>Heterotrichea</taxon>
        <taxon>Heterotrichida</taxon>
        <taxon>Blepharismidae</taxon>
        <taxon>Blepharisma</taxon>
    </lineage>
</organism>
<keyword evidence="2" id="KW-1185">Reference proteome</keyword>
<sequence length="203" mass="23561">MSRNVNTYPNLKLTARKKPHTSLYQATKNEVEHDLELLYCMDDCSQTTTASHEFERKKIPNKKTKKHFRHKKIDENSAVQGLSLLLDSKEPMKKSDTVIKIAIPKKKHIEMIKLPIPPQMQPDFIAYRKEILNCFANNFWREIGFPQKYLSKFYESTKIIPSERDNLICPKGKGSMHTALAHMISQEKAKIKLPQLQILNNLA</sequence>
<accession>A0AAU9JIW6</accession>
<protein>
    <submittedName>
        <fullName evidence="1">Uncharacterized protein</fullName>
    </submittedName>
</protein>
<dbReference type="AlphaFoldDB" id="A0AAU9JIW6"/>
<gene>
    <name evidence="1" type="ORF">BSTOLATCC_MIC27352</name>
</gene>
<dbReference type="Proteomes" id="UP001162131">
    <property type="component" value="Unassembled WGS sequence"/>
</dbReference>